<evidence type="ECO:0000313" key="7">
    <source>
        <dbReference type="EMBL" id="ABZ71394.1"/>
    </source>
</evidence>
<evidence type="ECO:0000256" key="2">
    <source>
        <dbReference type="ARBA" id="ARBA00004613"/>
    </source>
</evidence>
<dbReference type="STRING" id="366602.Caul_2267"/>
<sequence>MSLVYVGLPVRQHSRRFHFDKGRRWNAVEHLLLQGLAHRARTAGELVGETQLPRRVVLEVLIRLMRAGWVELKSDSRQVIFHATDRGQAVAKLDELPAITERMARRMAFAVDMITGSVFRRRDLSLISPSDWDRRTEGQSAVLIARPVAPPDIVGHISTLIDVLFDEEEQLVRVDMSEYPPFDRIALFAVRDGNVEGLPHRAPQTLRAKLLEAAADAAVATAGQASPQIQIAPTHISSLRPERQAMFRFDDVVLGGAAHQAHLTSALQKARRHVLIHSTFLDRGRFEDLLPSFRTAVAHGARVDILWGQSSTDGGVVKSLQEAEAIHVRLQEAGLSGQIHVHRFSTRSHAKLLIADDGAGRTTATIGSCNWLLSGFNSYEASVRLKDPHLVSDVLYEAAELARPQDGQLPELSARLAQMARQLLAAPAGSGSARLRVLIGPEHDDPVLKARDEAQSQITVLSHRLGVTAKPAIVVPMAEAAKHRNVDVKLYYGKASGPVEQKMATAAAWTFREQRVELVAVQRPRIHAKMLLWDDDNAVITSLNWLSADTLSGNPRQEIGVSIKASRLAAQVREAFDHSRALAE</sequence>
<gene>
    <name evidence="7" type="ordered locus">Caul_2267</name>
</gene>
<dbReference type="InterPro" id="IPR036390">
    <property type="entry name" value="WH_DNA-bd_sf"/>
</dbReference>
<dbReference type="GO" id="GO:0030572">
    <property type="term" value="F:phosphatidyltransferase activity"/>
    <property type="evidence" value="ECO:0007669"/>
    <property type="project" value="UniProtKB-ARBA"/>
</dbReference>
<dbReference type="GO" id="GO:0032049">
    <property type="term" value="P:cardiolipin biosynthetic process"/>
    <property type="evidence" value="ECO:0007669"/>
    <property type="project" value="UniProtKB-ARBA"/>
</dbReference>
<dbReference type="Gene3D" id="3.30.870.10">
    <property type="entry name" value="Endonuclease Chain A"/>
    <property type="match status" value="2"/>
</dbReference>
<dbReference type="AlphaFoldDB" id="B0T8Q1"/>
<dbReference type="CDD" id="cd00090">
    <property type="entry name" value="HTH_ARSR"/>
    <property type="match status" value="1"/>
</dbReference>
<name>B0T8Q1_CAUSK</name>
<reference evidence="7" key="1">
    <citation type="submission" date="2008-01" db="EMBL/GenBank/DDBJ databases">
        <title>Complete sequence of chromosome of Caulobacter sp. K31.</title>
        <authorList>
            <consortium name="US DOE Joint Genome Institute"/>
            <person name="Copeland A."/>
            <person name="Lucas S."/>
            <person name="Lapidus A."/>
            <person name="Barry K."/>
            <person name="Glavina del Rio T."/>
            <person name="Dalin E."/>
            <person name="Tice H."/>
            <person name="Pitluck S."/>
            <person name="Bruce D."/>
            <person name="Goodwin L."/>
            <person name="Thompson L.S."/>
            <person name="Brettin T."/>
            <person name="Detter J.C."/>
            <person name="Han C."/>
            <person name="Schmutz J."/>
            <person name="Larimer F."/>
            <person name="Land M."/>
            <person name="Hauser L."/>
            <person name="Kyrpides N."/>
            <person name="Kim E."/>
            <person name="Stephens C."/>
            <person name="Richardson P."/>
        </authorList>
    </citation>
    <scope>NUCLEOTIDE SEQUENCE [LARGE SCALE GENOMIC DNA]</scope>
    <source>
        <strain evidence="7">K31</strain>
    </source>
</reference>
<dbReference type="InterPro" id="IPR025202">
    <property type="entry name" value="PLD-like_dom"/>
</dbReference>
<protein>
    <recommendedName>
        <fullName evidence="3">Phospholipase D</fullName>
    </recommendedName>
    <alternativeName>
        <fullName evidence="5">Choline phosphatase</fullName>
    </alternativeName>
</protein>
<proteinExistence type="predicted"/>
<accession>B0T8Q1</accession>
<dbReference type="Pfam" id="PF13091">
    <property type="entry name" value="PLDc_2"/>
    <property type="match status" value="2"/>
</dbReference>
<dbReference type="GO" id="GO:0005576">
    <property type="term" value="C:extracellular region"/>
    <property type="evidence" value="ECO:0007669"/>
    <property type="project" value="UniProtKB-SubCell"/>
</dbReference>
<keyword evidence="4" id="KW-0964">Secreted</keyword>
<dbReference type="SUPFAM" id="SSF56024">
    <property type="entry name" value="Phospholipase D/nuclease"/>
    <property type="match status" value="2"/>
</dbReference>
<dbReference type="SUPFAM" id="SSF46785">
    <property type="entry name" value="Winged helix' DNA-binding domain"/>
    <property type="match status" value="1"/>
</dbReference>
<dbReference type="PANTHER" id="PTHR21248:SF22">
    <property type="entry name" value="PHOSPHOLIPASE D"/>
    <property type="match status" value="1"/>
</dbReference>
<dbReference type="KEGG" id="cak:Caul_2267"/>
<evidence type="ECO:0000256" key="3">
    <source>
        <dbReference type="ARBA" id="ARBA00018392"/>
    </source>
</evidence>
<evidence type="ECO:0000256" key="4">
    <source>
        <dbReference type="ARBA" id="ARBA00022525"/>
    </source>
</evidence>
<organism evidence="7">
    <name type="scientific">Caulobacter sp. (strain K31)</name>
    <dbReference type="NCBI Taxonomy" id="366602"/>
    <lineage>
        <taxon>Bacteria</taxon>
        <taxon>Pseudomonadati</taxon>
        <taxon>Pseudomonadota</taxon>
        <taxon>Alphaproteobacteria</taxon>
        <taxon>Caulobacterales</taxon>
        <taxon>Caulobacteraceae</taxon>
        <taxon>Caulobacter</taxon>
    </lineage>
</organism>
<dbReference type="EMBL" id="CP000927">
    <property type="protein sequence ID" value="ABZ71394.1"/>
    <property type="molecule type" value="Genomic_DNA"/>
</dbReference>
<dbReference type="eggNOG" id="COG1502">
    <property type="taxonomic scope" value="Bacteria"/>
</dbReference>
<feature type="domain" description="PLD phosphodiesterase" evidence="6">
    <location>
        <begin position="344"/>
        <end position="375"/>
    </location>
</feature>
<dbReference type="CDD" id="cd09133">
    <property type="entry name" value="PLDc_unchar5"/>
    <property type="match status" value="1"/>
</dbReference>
<comment type="subcellular location">
    <subcellularLocation>
        <location evidence="2">Secreted</location>
    </subcellularLocation>
</comment>
<evidence type="ECO:0000259" key="6">
    <source>
        <dbReference type="PROSITE" id="PS50035"/>
    </source>
</evidence>
<dbReference type="OrthoDB" id="8410695at2"/>
<dbReference type="GO" id="GO:0006355">
    <property type="term" value="P:regulation of DNA-templated transcription"/>
    <property type="evidence" value="ECO:0007669"/>
    <property type="project" value="UniProtKB-ARBA"/>
</dbReference>
<comment type="function">
    <text evidence="1">Could be a virulence factor.</text>
</comment>
<dbReference type="InterPro" id="IPR001736">
    <property type="entry name" value="PLipase_D/transphosphatidylase"/>
</dbReference>
<dbReference type="HOGENOM" id="CLU_032308_0_0_5"/>
<evidence type="ECO:0000256" key="5">
    <source>
        <dbReference type="ARBA" id="ARBA00029594"/>
    </source>
</evidence>
<dbReference type="PROSITE" id="PS50035">
    <property type="entry name" value="PLD"/>
    <property type="match status" value="1"/>
</dbReference>
<dbReference type="InterPro" id="IPR011991">
    <property type="entry name" value="ArsR-like_HTH"/>
</dbReference>
<dbReference type="PANTHER" id="PTHR21248">
    <property type="entry name" value="CARDIOLIPIN SYNTHASE"/>
    <property type="match status" value="1"/>
</dbReference>
<evidence type="ECO:0000256" key="1">
    <source>
        <dbReference type="ARBA" id="ARBA00003145"/>
    </source>
</evidence>